<dbReference type="InterPro" id="IPR001841">
    <property type="entry name" value="Znf_RING"/>
</dbReference>
<dbReference type="Pfam" id="PF13639">
    <property type="entry name" value="zf-RING_2"/>
    <property type="match status" value="1"/>
</dbReference>
<dbReference type="GO" id="GO:1904294">
    <property type="term" value="P:positive regulation of ERAD pathway"/>
    <property type="evidence" value="ECO:0007669"/>
    <property type="project" value="InterPro"/>
</dbReference>
<reference evidence="20 21" key="1">
    <citation type="submission" date="2019-02" db="EMBL/GenBank/DDBJ databases">
        <title>Opniocepnalus argus genome.</title>
        <authorList>
            <person name="Zhou C."/>
            <person name="Xiao S."/>
        </authorList>
    </citation>
    <scope>NUCLEOTIDE SEQUENCE [LARGE SCALE GENOMIC DNA]</scope>
    <source>
        <strain evidence="20">OARG1902GOOAL</strain>
        <tissue evidence="20">Muscle</tissue>
    </source>
</reference>
<keyword evidence="7" id="KW-0479">Metal-binding</keyword>
<dbReference type="PANTHER" id="PTHR15860:SF1">
    <property type="entry name" value="E3 UBIQUITIN-PROTEIN LIGASE RNFT1"/>
    <property type="match status" value="1"/>
</dbReference>
<evidence type="ECO:0000256" key="12">
    <source>
        <dbReference type="ARBA" id="ARBA00023136"/>
    </source>
</evidence>
<sequence>MESVSNNHQGKEGSVILIDAASAKTVSHCSSMAKVVMLNYTETRKKCGGEGENSAPVTQHAVCLPGSFSASFDSDTVRCQEAPQTRMSTITFASVLQGQEHQSVFVPEETEVSLSAAMFCCKASAGVAGDDFVKEHNALQAVSNTNTCTRGDQSVEHHGKTECGRSDSSRALKLRESPTVMQPNLNERPAHAGNGLSPTLQPEVPTRTPASGAAVTDHESSEVRVPMMSTIGESSGGASSRRSRANPHSHSHTHSHSHGHNRTAHHSNSDPELDLPDSDLDSGEPSTSLSELRCLFRWVQKSLPFLVILCAKLVIQHALGLAVGVGLFTTFLYVNKSIQTQVFLQDRHSKLQCVWLLVFLIFSTLLLYYTFLTETLYRCPTIEPLGFWEVLWAVGITNFIIKFLFMGIKCLILLLPFSLVTYRTQGRWLMLTEELGQVHQAMAPVSLWFHYLVTYQEADGIPGLTLGVLLALLYLILKHTGTAATRSQCTEAGDVCPICQGEYREPHVLLCQHIFCDECIALWFNREKSCPLCRTVITEKVYKWRDGATSPHLQIY</sequence>
<evidence type="ECO:0000256" key="17">
    <source>
        <dbReference type="SAM" id="MobiDB-lite"/>
    </source>
</evidence>
<dbReference type="InterPro" id="IPR017907">
    <property type="entry name" value="Znf_RING_CS"/>
</dbReference>
<protein>
    <recommendedName>
        <fullName evidence="14">E3 ubiquitin-protein ligase RNFT1</fullName>
        <ecNumber evidence="4">2.3.2.27</ecNumber>
    </recommendedName>
    <alternativeName>
        <fullName evidence="15">RING finger and transmembrane domain-containing protein 1</fullName>
    </alternativeName>
</protein>
<dbReference type="InterPro" id="IPR013083">
    <property type="entry name" value="Znf_RING/FYVE/PHD"/>
</dbReference>
<name>A0A6G1QW34_CHAAH</name>
<dbReference type="PANTHER" id="PTHR15860">
    <property type="entry name" value="UNCHARACTERIZED RING FINGER-CONTAINING PROTEIN"/>
    <property type="match status" value="1"/>
</dbReference>
<feature type="transmembrane region" description="Helical" evidence="18">
    <location>
        <begin position="303"/>
        <end position="333"/>
    </location>
</feature>
<dbReference type="EC" id="2.3.2.27" evidence="4"/>
<keyword evidence="9" id="KW-0833">Ubl conjugation pathway</keyword>
<evidence type="ECO:0000256" key="14">
    <source>
        <dbReference type="ARBA" id="ARBA00039413"/>
    </source>
</evidence>
<dbReference type="GO" id="GO:0008270">
    <property type="term" value="F:zinc ion binding"/>
    <property type="evidence" value="ECO:0007669"/>
    <property type="project" value="UniProtKB-KW"/>
</dbReference>
<evidence type="ECO:0000256" key="3">
    <source>
        <dbReference type="ARBA" id="ARBA00004906"/>
    </source>
</evidence>
<evidence type="ECO:0000256" key="18">
    <source>
        <dbReference type="SAM" id="Phobius"/>
    </source>
</evidence>
<dbReference type="GO" id="GO:0061630">
    <property type="term" value="F:ubiquitin protein ligase activity"/>
    <property type="evidence" value="ECO:0007669"/>
    <property type="project" value="UniProtKB-EC"/>
</dbReference>
<gene>
    <name evidence="20" type="ORF">EXN66_Car022406</name>
</gene>
<accession>A0A6G1QW34</accession>
<feature type="domain" description="RING-type" evidence="19">
    <location>
        <begin position="496"/>
        <end position="534"/>
    </location>
</feature>
<dbReference type="Proteomes" id="UP000503349">
    <property type="component" value="Chromosome 24"/>
</dbReference>
<evidence type="ECO:0000256" key="15">
    <source>
        <dbReference type="ARBA" id="ARBA00042946"/>
    </source>
</evidence>
<comment type="subcellular location">
    <subcellularLocation>
        <location evidence="2">Endomembrane system</location>
        <topology evidence="2">Multi-pass membrane protein</topology>
    </subcellularLocation>
</comment>
<evidence type="ECO:0000256" key="16">
    <source>
        <dbReference type="PROSITE-ProRule" id="PRU00175"/>
    </source>
</evidence>
<comment type="catalytic activity">
    <reaction evidence="1">
        <text>S-ubiquitinyl-[E2 ubiquitin-conjugating enzyme]-L-cysteine + [acceptor protein]-L-lysine = [E2 ubiquitin-conjugating enzyme]-L-cysteine + N(6)-ubiquitinyl-[acceptor protein]-L-lysine.</text>
        <dbReference type="EC" id="2.3.2.27"/>
    </reaction>
</comment>
<evidence type="ECO:0000256" key="11">
    <source>
        <dbReference type="ARBA" id="ARBA00022989"/>
    </source>
</evidence>
<proteinExistence type="predicted"/>
<comment type="function">
    <text evidence="13">E3 ubiquitin-protein ligase that acts in the endoplasmic reticulum (ER)-associated degradation (ERAD) pathway, which targets misfolded proteins that accumulate in the endoplasmic reticulum (ER) for ubiquitination and subsequent proteasome-mediated degradation. Protects cells from ER stress-induced apoptosis.</text>
</comment>
<keyword evidence="10" id="KW-0862">Zinc</keyword>
<comment type="pathway">
    <text evidence="3">Protein modification; protein ubiquitination.</text>
</comment>
<dbReference type="GO" id="GO:0005783">
    <property type="term" value="C:endoplasmic reticulum"/>
    <property type="evidence" value="ECO:0007669"/>
    <property type="project" value="TreeGrafter"/>
</dbReference>
<organism evidence="20 21">
    <name type="scientific">Channa argus</name>
    <name type="common">Northern snakehead</name>
    <name type="synonym">Ophicephalus argus</name>
    <dbReference type="NCBI Taxonomy" id="215402"/>
    <lineage>
        <taxon>Eukaryota</taxon>
        <taxon>Metazoa</taxon>
        <taxon>Chordata</taxon>
        <taxon>Craniata</taxon>
        <taxon>Vertebrata</taxon>
        <taxon>Euteleostomi</taxon>
        <taxon>Actinopterygii</taxon>
        <taxon>Neopterygii</taxon>
        <taxon>Teleostei</taxon>
        <taxon>Neoteleostei</taxon>
        <taxon>Acanthomorphata</taxon>
        <taxon>Anabantaria</taxon>
        <taxon>Anabantiformes</taxon>
        <taxon>Channoidei</taxon>
        <taxon>Channidae</taxon>
        <taxon>Channa</taxon>
    </lineage>
</organism>
<evidence type="ECO:0000313" key="21">
    <source>
        <dbReference type="Proteomes" id="UP000503349"/>
    </source>
</evidence>
<evidence type="ECO:0000256" key="9">
    <source>
        <dbReference type="ARBA" id="ARBA00022786"/>
    </source>
</evidence>
<evidence type="ECO:0000256" key="1">
    <source>
        <dbReference type="ARBA" id="ARBA00000900"/>
    </source>
</evidence>
<keyword evidence="21" id="KW-1185">Reference proteome</keyword>
<reference evidence="21" key="2">
    <citation type="submission" date="2019-02" db="EMBL/GenBank/DDBJ databases">
        <title>Opniocepnalus argus Var Kimnra genome.</title>
        <authorList>
            <person name="Zhou C."/>
            <person name="Xiao S."/>
        </authorList>
    </citation>
    <scope>NUCLEOTIDE SEQUENCE [LARGE SCALE GENOMIC DNA]</scope>
</reference>
<dbReference type="Gene3D" id="3.30.40.10">
    <property type="entry name" value="Zinc/RING finger domain, C3HC4 (zinc finger)"/>
    <property type="match status" value="1"/>
</dbReference>
<feature type="transmembrane region" description="Helical" evidence="18">
    <location>
        <begin position="391"/>
        <end position="415"/>
    </location>
</feature>
<feature type="transmembrane region" description="Helical" evidence="18">
    <location>
        <begin position="460"/>
        <end position="477"/>
    </location>
</feature>
<feature type="transmembrane region" description="Helical" evidence="18">
    <location>
        <begin position="353"/>
        <end position="371"/>
    </location>
</feature>
<evidence type="ECO:0000256" key="10">
    <source>
        <dbReference type="ARBA" id="ARBA00022833"/>
    </source>
</evidence>
<dbReference type="SUPFAM" id="SSF57850">
    <property type="entry name" value="RING/U-box"/>
    <property type="match status" value="1"/>
</dbReference>
<feature type="region of interest" description="Disordered" evidence="17">
    <location>
        <begin position="150"/>
        <end position="284"/>
    </location>
</feature>
<evidence type="ECO:0000256" key="5">
    <source>
        <dbReference type="ARBA" id="ARBA00022679"/>
    </source>
</evidence>
<evidence type="ECO:0000256" key="8">
    <source>
        <dbReference type="ARBA" id="ARBA00022771"/>
    </source>
</evidence>
<dbReference type="SMART" id="SM00184">
    <property type="entry name" value="RING"/>
    <property type="match status" value="1"/>
</dbReference>
<evidence type="ECO:0000256" key="13">
    <source>
        <dbReference type="ARBA" id="ARBA00037172"/>
    </source>
</evidence>
<evidence type="ECO:0000256" key="4">
    <source>
        <dbReference type="ARBA" id="ARBA00012483"/>
    </source>
</evidence>
<keyword evidence="8 16" id="KW-0863">Zinc-finger</keyword>
<feature type="compositionally biased region" description="Acidic residues" evidence="17">
    <location>
        <begin position="271"/>
        <end position="282"/>
    </location>
</feature>
<dbReference type="AlphaFoldDB" id="A0A6G1QW34"/>
<keyword evidence="11 18" id="KW-1133">Transmembrane helix</keyword>
<feature type="compositionally biased region" description="Basic residues" evidence="17">
    <location>
        <begin position="241"/>
        <end position="265"/>
    </location>
</feature>
<dbReference type="InterPro" id="IPR044235">
    <property type="entry name" value="RNFT1/2"/>
</dbReference>
<dbReference type="EMBL" id="CM015735">
    <property type="protein sequence ID" value="KAF3706714.1"/>
    <property type="molecule type" value="Genomic_DNA"/>
</dbReference>
<keyword evidence="12 18" id="KW-0472">Membrane</keyword>
<evidence type="ECO:0000313" key="20">
    <source>
        <dbReference type="EMBL" id="KAF3706714.1"/>
    </source>
</evidence>
<feature type="transmembrane region" description="Helical" evidence="18">
    <location>
        <begin position="435"/>
        <end position="454"/>
    </location>
</feature>
<keyword evidence="6 18" id="KW-0812">Transmembrane</keyword>
<evidence type="ECO:0000256" key="2">
    <source>
        <dbReference type="ARBA" id="ARBA00004127"/>
    </source>
</evidence>
<dbReference type="PROSITE" id="PS00518">
    <property type="entry name" value="ZF_RING_1"/>
    <property type="match status" value="1"/>
</dbReference>
<dbReference type="PROSITE" id="PS50089">
    <property type="entry name" value="ZF_RING_2"/>
    <property type="match status" value="1"/>
</dbReference>
<evidence type="ECO:0000256" key="6">
    <source>
        <dbReference type="ARBA" id="ARBA00022692"/>
    </source>
</evidence>
<evidence type="ECO:0000259" key="19">
    <source>
        <dbReference type="PROSITE" id="PS50089"/>
    </source>
</evidence>
<feature type="compositionally biased region" description="Basic and acidic residues" evidence="17">
    <location>
        <begin position="153"/>
        <end position="176"/>
    </location>
</feature>
<evidence type="ECO:0000256" key="7">
    <source>
        <dbReference type="ARBA" id="ARBA00022723"/>
    </source>
</evidence>
<keyword evidence="5" id="KW-0808">Transferase</keyword>